<keyword evidence="3" id="KW-1185">Reference proteome</keyword>
<dbReference type="EMBL" id="KN838644">
    <property type="protein sequence ID" value="KIJ99591.1"/>
    <property type="molecule type" value="Genomic_DNA"/>
</dbReference>
<evidence type="ECO:0000313" key="2">
    <source>
        <dbReference type="EMBL" id="KIJ99591.1"/>
    </source>
</evidence>
<organism evidence="2 3">
    <name type="scientific">Laccaria amethystina LaAM-08-1</name>
    <dbReference type="NCBI Taxonomy" id="1095629"/>
    <lineage>
        <taxon>Eukaryota</taxon>
        <taxon>Fungi</taxon>
        <taxon>Dikarya</taxon>
        <taxon>Basidiomycota</taxon>
        <taxon>Agaricomycotina</taxon>
        <taxon>Agaricomycetes</taxon>
        <taxon>Agaricomycetidae</taxon>
        <taxon>Agaricales</taxon>
        <taxon>Agaricineae</taxon>
        <taxon>Hydnangiaceae</taxon>
        <taxon>Laccaria</taxon>
    </lineage>
</organism>
<protein>
    <recommendedName>
        <fullName evidence="4">3',5'-cyclic-nucleotide phosphodiesterase</fullName>
    </recommendedName>
</protein>
<dbReference type="GO" id="GO:0047555">
    <property type="term" value="F:3',5'-cyclic-GMP phosphodiesterase activity"/>
    <property type="evidence" value="ECO:0007669"/>
    <property type="project" value="TreeGrafter"/>
</dbReference>
<dbReference type="GO" id="GO:0004115">
    <property type="term" value="F:3',5'-cyclic-AMP phosphodiesterase activity"/>
    <property type="evidence" value="ECO:0007669"/>
    <property type="project" value="InterPro"/>
</dbReference>
<dbReference type="AlphaFoldDB" id="A0A0C9XPP5"/>
<sequence length="365" mass="40893">MITFDMVIVGSGGGPDETNLSAYLLKPRSARWEDGVLALEAGSGQGALNQLLQRNPYLFDPPSDLDDHEPRVFSASEIYNLVRCYLLTHAHLDHINSLVVSAGSFGAPRKRVYATKQTLQDLEIVFSDRIWPNLASWNEEDDSHKLLYSVLRPDNKYKSIFPDVSVRTLPLNHGRNESGHYESAAFFIRHEPSSREFLFFGDVEPDILAEKPQTINVWRAAAPKIPDTLSSIFIECSWPSGREDETLYGHLTPEHLVDELTTLAGEVVKFRCSQPQPRARPARKRQKKNPPSMEDLGSALHGVRVFIMHCKDDVNGVHDRPVRDIIVEQVRDLVVARGLGADILGAVQGMHIGTSFTIHQDVIMV</sequence>
<dbReference type="GO" id="GO:1902660">
    <property type="term" value="P:negative regulation of glucose mediated signaling pathway"/>
    <property type="evidence" value="ECO:0007669"/>
    <property type="project" value="TreeGrafter"/>
</dbReference>
<dbReference type="PANTHER" id="PTHR28283">
    <property type="entry name" value="3',5'-CYCLIC-NUCLEOTIDE PHOSPHODIESTERASE 1"/>
    <property type="match status" value="1"/>
</dbReference>
<evidence type="ECO:0008006" key="4">
    <source>
        <dbReference type="Google" id="ProtNLM"/>
    </source>
</evidence>
<evidence type="ECO:0000256" key="1">
    <source>
        <dbReference type="SAM" id="MobiDB-lite"/>
    </source>
</evidence>
<dbReference type="PRINTS" id="PR00388">
    <property type="entry name" value="PDIESTERASE2"/>
</dbReference>
<dbReference type="Gene3D" id="3.60.15.10">
    <property type="entry name" value="Ribonuclease Z/Hydroxyacylglutathione hydrolase-like"/>
    <property type="match status" value="1"/>
</dbReference>
<dbReference type="OrthoDB" id="258495at2759"/>
<dbReference type="CDD" id="cd07735">
    <property type="entry name" value="class_II_PDE_MBL-fold"/>
    <property type="match status" value="1"/>
</dbReference>
<dbReference type="PANTHER" id="PTHR28283:SF1">
    <property type="entry name" value="3',5'-CYCLIC-NUCLEOTIDE PHOSPHODIESTERASE 1"/>
    <property type="match status" value="1"/>
</dbReference>
<proteinExistence type="predicted"/>
<dbReference type="STRING" id="1095629.A0A0C9XPP5"/>
<gene>
    <name evidence="2" type="ORF">K443DRAFT_623629</name>
</gene>
<dbReference type="Pfam" id="PF02112">
    <property type="entry name" value="PDEase_II"/>
    <property type="match status" value="1"/>
</dbReference>
<dbReference type="InterPro" id="IPR000396">
    <property type="entry name" value="Pdiesterase2"/>
</dbReference>
<dbReference type="GO" id="GO:0006198">
    <property type="term" value="P:cAMP catabolic process"/>
    <property type="evidence" value="ECO:0007669"/>
    <property type="project" value="InterPro"/>
</dbReference>
<feature type="region of interest" description="Disordered" evidence="1">
    <location>
        <begin position="274"/>
        <end position="295"/>
    </location>
</feature>
<reference evidence="2 3" key="1">
    <citation type="submission" date="2014-04" db="EMBL/GenBank/DDBJ databases">
        <authorList>
            <consortium name="DOE Joint Genome Institute"/>
            <person name="Kuo A."/>
            <person name="Kohler A."/>
            <person name="Nagy L.G."/>
            <person name="Floudas D."/>
            <person name="Copeland A."/>
            <person name="Barry K.W."/>
            <person name="Cichocki N."/>
            <person name="Veneault-Fourrey C."/>
            <person name="LaButti K."/>
            <person name="Lindquist E.A."/>
            <person name="Lipzen A."/>
            <person name="Lundell T."/>
            <person name="Morin E."/>
            <person name="Murat C."/>
            <person name="Sun H."/>
            <person name="Tunlid A."/>
            <person name="Henrissat B."/>
            <person name="Grigoriev I.V."/>
            <person name="Hibbett D.S."/>
            <person name="Martin F."/>
            <person name="Nordberg H.P."/>
            <person name="Cantor M.N."/>
            <person name="Hua S.X."/>
        </authorList>
    </citation>
    <scope>NUCLEOTIDE SEQUENCE [LARGE SCALE GENOMIC DNA]</scope>
    <source>
        <strain evidence="2 3">LaAM-08-1</strain>
    </source>
</reference>
<dbReference type="SUPFAM" id="SSF56281">
    <property type="entry name" value="Metallo-hydrolase/oxidoreductase"/>
    <property type="match status" value="1"/>
</dbReference>
<name>A0A0C9XPP5_9AGAR</name>
<reference evidence="3" key="2">
    <citation type="submission" date="2015-01" db="EMBL/GenBank/DDBJ databases">
        <title>Evolutionary Origins and Diversification of the Mycorrhizal Mutualists.</title>
        <authorList>
            <consortium name="DOE Joint Genome Institute"/>
            <consortium name="Mycorrhizal Genomics Consortium"/>
            <person name="Kohler A."/>
            <person name="Kuo A."/>
            <person name="Nagy L.G."/>
            <person name="Floudas D."/>
            <person name="Copeland A."/>
            <person name="Barry K.W."/>
            <person name="Cichocki N."/>
            <person name="Veneault-Fourrey C."/>
            <person name="LaButti K."/>
            <person name="Lindquist E.A."/>
            <person name="Lipzen A."/>
            <person name="Lundell T."/>
            <person name="Morin E."/>
            <person name="Murat C."/>
            <person name="Riley R."/>
            <person name="Ohm R."/>
            <person name="Sun H."/>
            <person name="Tunlid A."/>
            <person name="Henrissat B."/>
            <person name="Grigoriev I.V."/>
            <person name="Hibbett D.S."/>
            <person name="Martin F."/>
        </authorList>
    </citation>
    <scope>NUCLEOTIDE SEQUENCE [LARGE SCALE GENOMIC DNA]</scope>
    <source>
        <strain evidence="3">LaAM-08-1</strain>
    </source>
</reference>
<dbReference type="Proteomes" id="UP000054477">
    <property type="component" value="Unassembled WGS sequence"/>
</dbReference>
<accession>A0A0C9XPP5</accession>
<dbReference type="InterPro" id="IPR036866">
    <property type="entry name" value="RibonucZ/Hydroxyglut_hydro"/>
</dbReference>
<dbReference type="HOGENOM" id="CLU_016658_0_0_1"/>
<evidence type="ECO:0000313" key="3">
    <source>
        <dbReference type="Proteomes" id="UP000054477"/>
    </source>
</evidence>